<evidence type="ECO:0000313" key="6">
    <source>
        <dbReference type="EMBL" id="CAH1793959.1"/>
    </source>
</evidence>
<accession>A0A8J1Y6C2</accession>
<evidence type="ECO:0000256" key="4">
    <source>
        <dbReference type="ARBA" id="ARBA00023157"/>
    </source>
</evidence>
<evidence type="ECO:0000256" key="3">
    <source>
        <dbReference type="ARBA" id="ARBA00022737"/>
    </source>
</evidence>
<dbReference type="GO" id="GO:0008061">
    <property type="term" value="F:chitin binding"/>
    <property type="evidence" value="ECO:0007669"/>
    <property type="project" value="UniProtKB-KW"/>
</dbReference>
<sequence length="164" mass="17711">MSVSKSLLVFAFVLSFCEGVLSQCNCAVDPDNTICEAGCTYYIYCQSGTDVTVQCPVGQVVDVEVGGCDDPENVAPPCGVYRNCTGKADGYYTNYDDACLSYHYCLNEQFQANNLCPAGLVYDEPRQLCNWPENTCPPCGDGSEDPFEPCPTSTAATTTITIRP</sequence>
<keyword evidence="5" id="KW-0325">Glycoprotein</keyword>
<gene>
    <name evidence="6" type="ORF">OFUS_LOCUS18737</name>
</gene>
<dbReference type="InterPro" id="IPR036508">
    <property type="entry name" value="Chitin-bd_dom_sf"/>
</dbReference>
<dbReference type="OrthoDB" id="6020543at2759"/>
<proteinExistence type="predicted"/>
<keyword evidence="3" id="KW-0677">Repeat</keyword>
<dbReference type="PROSITE" id="PS50940">
    <property type="entry name" value="CHIT_BIND_II"/>
    <property type="match status" value="2"/>
</dbReference>
<dbReference type="SMART" id="SM00494">
    <property type="entry name" value="ChtBD2"/>
    <property type="match status" value="2"/>
</dbReference>
<dbReference type="Gene3D" id="3.20.20.80">
    <property type="entry name" value="Glycosidases"/>
    <property type="match status" value="1"/>
</dbReference>
<evidence type="ECO:0000256" key="2">
    <source>
        <dbReference type="ARBA" id="ARBA00022729"/>
    </source>
</evidence>
<dbReference type="Pfam" id="PF01607">
    <property type="entry name" value="CBM_14"/>
    <property type="match status" value="2"/>
</dbReference>
<dbReference type="EMBL" id="CAIIXF020000009">
    <property type="protein sequence ID" value="CAH1793959.1"/>
    <property type="molecule type" value="Genomic_DNA"/>
</dbReference>
<dbReference type="AlphaFoldDB" id="A0A8J1Y6C2"/>
<organism evidence="6 7">
    <name type="scientific">Owenia fusiformis</name>
    <name type="common">Polychaete worm</name>
    <dbReference type="NCBI Taxonomy" id="6347"/>
    <lineage>
        <taxon>Eukaryota</taxon>
        <taxon>Metazoa</taxon>
        <taxon>Spiralia</taxon>
        <taxon>Lophotrochozoa</taxon>
        <taxon>Annelida</taxon>
        <taxon>Polychaeta</taxon>
        <taxon>Sedentaria</taxon>
        <taxon>Canalipalpata</taxon>
        <taxon>Sabellida</taxon>
        <taxon>Oweniida</taxon>
        <taxon>Oweniidae</taxon>
        <taxon>Owenia</taxon>
    </lineage>
</organism>
<protein>
    <submittedName>
        <fullName evidence="6">Uncharacterized protein</fullName>
    </submittedName>
</protein>
<reference evidence="6" key="1">
    <citation type="submission" date="2022-03" db="EMBL/GenBank/DDBJ databases">
        <authorList>
            <person name="Martin C."/>
        </authorList>
    </citation>
    <scope>NUCLEOTIDE SEQUENCE</scope>
</reference>
<dbReference type="GO" id="GO:0005576">
    <property type="term" value="C:extracellular region"/>
    <property type="evidence" value="ECO:0007669"/>
    <property type="project" value="InterPro"/>
</dbReference>
<keyword evidence="2" id="KW-0732">Signal</keyword>
<keyword evidence="1" id="KW-0147">Chitin-binding</keyword>
<keyword evidence="4" id="KW-1015">Disulfide bond</keyword>
<dbReference type="PANTHER" id="PTHR23301">
    <property type="entry name" value="CHITIN BINDING PERITROPHIN-A"/>
    <property type="match status" value="1"/>
</dbReference>
<evidence type="ECO:0000256" key="5">
    <source>
        <dbReference type="ARBA" id="ARBA00023180"/>
    </source>
</evidence>
<dbReference type="Proteomes" id="UP000749559">
    <property type="component" value="Unassembled WGS sequence"/>
</dbReference>
<comment type="caution">
    <text evidence="6">The sequence shown here is derived from an EMBL/GenBank/DDBJ whole genome shotgun (WGS) entry which is preliminary data.</text>
</comment>
<dbReference type="PANTHER" id="PTHR23301:SF0">
    <property type="entry name" value="CHITIN-BINDING TYPE-2 DOMAIN-CONTAINING PROTEIN-RELATED"/>
    <property type="match status" value="1"/>
</dbReference>
<keyword evidence="7" id="KW-1185">Reference proteome</keyword>
<dbReference type="SUPFAM" id="SSF57625">
    <property type="entry name" value="Invertebrate chitin-binding proteins"/>
    <property type="match status" value="2"/>
</dbReference>
<name>A0A8J1Y6C2_OWEFU</name>
<dbReference type="InterPro" id="IPR002557">
    <property type="entry name" value="Chitin-bd_dom"/>
</dbReference>
<evidence type="ECO:0000256" key="1">
    <source>
        <dbReference type="ARBA" id="ARBA00022669"/>
    </source>
</evidence>
<evidence type="ECO:0000313" key="7">
    <source>
        <dbReference type="Proteomes" id="UP000749559"/>
    </source>
</evidence>
<dbReference type="InterPro" id="IPR051940">
    <property type="entry name" value="Chitin_bind-dev_reg"/>
</dbReference>